<reference evidence="2 3" key="1">
    <citation type="submission" date="2014-07" db="EMBL/GenBank/DDBJ databases">
        <authorList>
            <person name="Sibley D."/>
            <person name="Venepally P."/>
            <person name="Karamycheva S."/>
            <person name="Hadjithomas M."/>
            <person name="Khan A."/>
            <person name="Brunk B."/>
            <person name="Roos D."/>
            <person name="Caler E."/>
            <person name="Lorenzi H."/>
        </authorList>
    </citation>
    <scope>NUCLEOTIDE SEQUENCE [LARGE SCALE GENOMIC DNA]</scope>
    <source>
        <strain evidence="2 3">FOU</strain>
    </source>
</reference>
<dbReference type="Proteomes" id="UP000028838">
    <property type="component" value="Unassembled WGS sequence"/>
</dbReference>
<feature type="compositionally biased region" description="Basic residues" evidence="1">
    <location>
        <begin position="97"/>
        <end position="107"/>
    </location>
</feature>
<evidence type="ECO:0000313" key="3">
    <source>
        <dbReference type="Proteomes" id="UP000028838"/>
    </source>
</evidence>
<feature type="region of interest" description="Disordered" evidence="1">
    <location>
        <begin position="21"/>
        <end position="115"/>
    </location>
</feature>
<name>A0A086LDX9_TOXGO</name>
<feature type="compositionally biased region" description="Basic and acidic residues" evidence="1">
    <location>
        <begin position="55"/>
        <end position="96"/>
    </location>
</feature>
<accession>A0A086LDX9</accession>
<protein>
    <submittedName>
        <fullName evidence="2">Uncharacterized protein</fullName>
    </submittedName>
</protein>
<comment type="caution">
    <text evidence="2">The sequence shown here is derived from an EMBL/GenBank/DDBJ whole genome shotgun (WGS) entry which is preliminary data.</text>
</comment>
<evidence type="ECO:0000313" key="2">
    <source>
        <dbReference type="EMBL" id="KFG54847.1"/>
    </source>
</evidence>
<sequence>MLSSAFRRTPSKLKRFFCRIDAHSLNRSHRRGTRRGTAVQRDNEKSRQEKKRTRWREQRGGGQTREKETKSRREGLRGKRIPPREIMSEKREERSRKTVKQTARRRDRMPEGERERAFAATLRCLFS</sequence>
<organism evidence="2 3">
    <name type="scientific">Toxoplasma gondii FOU</name>
    <dbReference type="NCBI Taxonomy" id="943167"/>
    <lineage>
        <taxon>Eukaryota</taxon>
        <taxon>Sar</taxon>
        <taxon>Alveolata</taxon>
        <taxon>Apicomplexa</taxon>
        <taxon>Conoidasida</taxon>
        <taxon>Coccidia</taxon>
        <taxon>Eucoccidiorida</taxon>
        <taxon>Eimeriorina</taxon>
        <taxon>Sarcocystidae</taxon>
        <taxon>Toxoplasma</taxon>
    </lineage>
</organism>
<gene>
    <name evidence="2" type="ORF">TGFOU_403140</name>
</gene>
<dbReference type="EMBL" id="AEYH02000456">
    <property type="protein sequence ID" value="KFG54847.1"/>
    <property type="molecule type" value="Genomic_DNA"/>
</dbReference>
<proteinExistence type="predicted"/>
<dbReference type="AlphaFoldDB" id="A0A086LDX9"/>
<evidence type="ECO:0000256" key="1">
    <source>
        <dbReference type="SAM" id="MobiDB-lite"/>
    </source>
</evidence>
<dbReference type="VEuPathDB" id="ToxoDB:TGFOU_403140"/>